<dbReference type="RefSeq" id="WP_188433676.1">
    <property type="nucleotide sequence ID" value="NZ_BMEX01000027.1"/>
</dbReference>
<keyword evidence="1" id="KW-1133">Transmembrane helix</keyword>
<keyword evidence="1" id="KW-0472">Membrane</keyword>
<name>A0ABQ1H5E5_9BACL</name>
<evidence type="ECO:0000256" key="1">
    <source>
        <dbReference type="SAM" id="Phobius"/>
    </source>
</evidence>
<accession>A0ABQ1H5E5</accession>
<sequence>METERMKSHRGWILATVVVLLLGAVGGLWWALAPDELTPAEEHARKFVEVAYIYPNPDRVRPLVDPELVEPGAYSGEGFPPGEVRIGSFTEGVNQTVVVVLPEHYGGHAYVEINLSPKQNGWIITHEKKYPGKPSFEAIQQQPEYQRWGIETWKNADVR</sequence>
<evidence type="ECO:0000313" key="2">
    <source>
        <dbReference type="EMBL" id="GGA57960.1"/>
    </source>
</evidence>
<evidence type="ECO:0000313" key="3">
    <source>
        <dbReference type="Proteomes" id="UP000617979"/>
    </source>
</evidence>
<gene>
    <name evidence="2" type="ORF">GCM10007416_33960</name>
</gene>
<protein>
    <submittedName>
        <fullName evidence="2">Uncharacterized protein</fullName>
    </submittedName>
</protein>
<organism evidence="2 3">
    <name type="scientific">Kroppenstedtia guangzhouensis</name>
    <dbReference type="NCBI Taxonomy" id="1274356"/>
    <lineage>
        <taxon>Bacteria</taxon>
        <taxon>Bacillati</taxon>
        <taxon>Bacillota</taxon>
        <taxon>Bacilli</taxon>
        <taxon>Bacillales</taxon>
        <taxon>Thermoactinomycetaceae</taxon>
        <taxon>Kroppenstedtia</taxon>
    </lineage>
</organism>
<proteinExistence type="predicted"/>
<comment type="caution">
    <text evidence="2">The sequence shown here is derived from an EMBL/GenBank/DDBJ whole genome shotgun (WGS) entry which is preliminary data.</text>
</comment>
<dbReference type="Proteomes" id="UP000617979">
    <property type="component" value="Unassembled WGS sequence"/>
</dbReference>
<keyword evidence="3" id="KW-1185">Reference proteome</keyword>
<reference evidence="3" key="1">
    <citation type="journal article" date="2019" name="Int. J. Syst. Evol. Microbiol.">
        <title>The Global Catalogue of Microorganisms (GCM) 10K type strain sequencing project: providing services to taxonomists for standard genome sequencing and annotation.</title>
        <authorList>
            <consortium name="The Broad Institute Genomics Platform"/>
            <consortium name="The Broad Institute Genome Sequencing Center for Infectious Disease"/>
            <person name="Wu L."/>
            <person name="Ma J."/>
        </authorList>
    </citation>
    <scope>NUCLEOTIDE SEQUENCE [LARGE SCALE GENOMIC DNA]</scope>
    <source>
        <strain evidence="3">CGMCC 1.12404</strain>
    </source>
</reference>
<keyword evidence="1" id="KW-0812">Transmembrane</keyword>
<feature type="transmembrane region" description="Helical" evidence="1">
    <location>
        <begin position="12"/>
        <end position="32"/>
    </location>
</feature>
<dbReference type="EMBL" id="BMEX01000027">
    <property type="protein sequence ID" value="GGA57960.1"/>
    <property type="molecule type" value="Genomic_DNA"/>
</dbReference>